<name>A0ABT3W4D7_9PROT</name>
<dbReference type="Proteomes" id="UP001165648">
    <property type="component" value="Unassembled WGS sequence"/>
</dbReference>
<proteinExistence type="predicted"/>
<dbReference type="EMBL" id="JANIDW010000001">
    <property type="protein sequence ID" value="MCX5613643.1"/>
    <property type="molecule type" value="Genomic_DNA"/>
</dbReference>
<evidence type="ECO:0000313" key="2">
    <source>
        <dbReference type="Proteomes" id="UP001165648"/>
    </source>
</evidence>
<reference evidence="1 2" key="1">
    <citation type="submission" date="2022-07" db="EMBL/GenBank/DDBJ databases">
        <title>Bombella genomes.</title>
        <authorList>
            <person name="Harer L."/>
            <person name="Styblova S."/>
            <person name="Ehrmann M."/>
        </authorList>
    </citation>
    <scope>NUCLEOTIDE SEQUENCE [LARGE SCALE GENOMIC DNA]</scope>
    <source>
        <strain evidence="1 2">TMW 2.2558</strain>
    </source>
</reference>
<comment type="caution">
    <text evidence="1">The sequence shown here is derived from an EMBL/GenBank/DDBJ whole genome shotgun (WGS) entry which is preliminary data.</text>
</comment>
<organism evidence="1 2">
    <name type="scientific">Bombella saccharophila</name>
    <dbReference type="NCBI Taxonomy" id="2967338"/>
    <lineage>
        <taxon>Bacteria</taxon>
        <taxon>Pseudomonadati</taxon>
        <taxon>Pseudomonadota</taxon>
        <taxon>Alphaproteobacteria</taxon>
        <taxon>Acetobacterales</taxon>
        <taxon>Acetobacteraceae</taxon>
        <taxon>Bombella</taxon>
    </lineage>
</organism>
<evidence type="ECO:0000313" key="1">
    <source>
        <dbReference type="EMBL" id="MCX5613643.1"/>
    </source>
</evidence>
<gene>
    <name evidence="1" type="ORF">NQF64_00055</name>
</gene>
<protein>
    <submittedName>
        <fullName evidence="1">Uncharacterized protein</fullName>
    </submittedName>
</protein>
<accession>A0ABT3W4D7</accession>
<keyword evidence="2" id="KW-1185">Reference proteome</keyword>
<dbReference type="RefSeq" id="WP_266106090.1">
    <property type="nucleotide sequence ID" value="NZ_JANIDW010000001.1"/>
</dbReference>
<sequence length="129" mass="14385">MNLFSLTAGVTAALNPLQPAQLRRMTGTKHAADYSTTPLYEDIPVMIDIQPAPSNVLQLIGNIAQQSENRTVYLRGNAHTLSRPLQSGGDSLIFEGSEWLITKILEQWGPNEWCRLIVTRQTLQRSQPN</sequence>